<evidence type="ECO:0000313" key="5">
    <source>
        <dbReference type="EMBL" id="XCG64079.1"/>
    </source>
</evidence>
<feature type="compositionally biased region" description="Polar residues" evidence="3">
    <location>
        <begin position="1"/>
        <end position="12"/>
    </location>
</feature>
<dbReference type="SUPFAM" id="SSF63817">
    <property type="entry name" value="Sortase"/>
    <property type="match status" value="1"/>
</dbReference>
<protein>
    <submittedName>
        <fullName evidence="5">Class E sortase</fullName>
    </submittedName>
</protein>
<keyword evidence="4" id="KW-0812">Transmembrane</keyword>
<feature type="region of interest" description="Disordered" evidence="3">
    <location>
        <begin position="105"/>
        <end position="134"/>
    </location>
</feature>
<sequence>MLQDALDQQSSGGRHAAGPVSAAARTERASARRATRTPPPPLSVGRWIVRGVGELLITVGLVLVLLVVYEVFVTDWVGARKQAAATEQLDTRWERSGPAVVTVPGSGGSTVPGPSASATPVTPVTPVAPGEQVDPATRTKRYDTVVGEGFAKIYVPSFGTDYVFTVIEGTNPDDLYVGPGHYEGTQYPGQPGNFAVAGHRVSKGSPFNDLDLVQACDSIVVQTQDDWFVYRVLPMQDEAATWNVAAHAHCTGVPKPAGAYAQVFGRTIVQPTDGAVVFPVPGSNSDAVPTDAERLITLTTCHPQFSDAQRMIIHGTLVASYAKSAGFRPPELDAESE</sequence>
<feature type="active site" description="Proton donor/acceptor" evidence="2">
    <location>
        <position position="199"/>
    </location>
</feature>
<dbReference type="InterPro" id="IPR042003">
    <property type="entry name" value="Sortase_E"/>
</dbReference>
<dbReference type="InterPro" id="IPR053465">
    <property type="entry name" value="Sortase_Class_E"/>
</dbReference>
<dbReference type="AlphaFoldDB" id="A0AAU8DSC7"/>
<dbReference type="Pfam" id="PF04203">
    <property type="entry name" value="Sortase"/>
    <property type="match status" value="1"/>
</dbReference>
<feature type="transmembrane region" description="Helical" evidence="4">
    <location>
        <begin position="47"/>
        <end position="72"/>
    </location>
</feature>
<dbReference type="EMBL" id="CP159218">
    <property type="protein sequence ID" value="XCG64079.1"/>
    <property type="molecule type" value="Genomic_DNA"/>
</dbReference>
<feature type="region of interest" description="Disordered" evidence="3">
    <location>
        <begin position="1"/>
        <end position="40"/>
    </location>
</feature>
<reference evidence="5" key="1">
    <citation type="submission" date="2024-05" db="EMBL/GenBank/DDBJ databases">
        <authorList>
            <person name="Cai S.Y."/>
            <person name="Jin L.M."/>
            <person name="Li H.R."/>
        </authorList>
    </citation>
    <scope>NUCLEOTIDE SEQUENCE</scope>
    <source>
        <strain evidence="5">A5-74</strain>
    </source>
</reference>
<dbReference type="Gene3D" id="2.40.260.10">
    <property type="entry name" value="Sortase"/>
    <property type="match status" value="1"/>
</dbReference>
<feature type="active site" description="Acyl-thioester intermediate" evidence="2">
    <location>
        <position position="301"/>
    </location>
</feature>
<dbReference type="CDD" id="cd05830">
    <property type="entry name" value="Sortase_E"/>
    <property type="match status" value="1"/>
</dbReference>
<dbReference type="InterPro" id="IPR005754">
    <property type="entry name" value="Sortase"/>
</dbReference>
<dbReference type="RefSeq" id="WP_353649693.1">
    <property type="nucleotide sequence ID" value="NZ_CP159218.1"/>
</dbReference>
<dbReference type="GO" id="GO:0016787">
    <property type="term" value="F:hydrolase activity"/>
    <property type="evidence" value="ECO:0007669"/>
    <property type="project" value="UniProtKB-KW"/>
</dbReference>
<gene>
    <name evidence="5" type="ORF">ABLG96_01665</name>
</gene>
<evidence type="ECO:0000256" key="2">
    <source>
        <dbReference type="PIRSR" id="PIRSR605754-1"/>
    </source>
</evidence>
<evidence type="ECO:0000256" key="3">
    <source>
        <dbReference type="SAM" id="MobiDB-lite"/>
    </source>
</evidence>
<proteinExistence type="predicted"/>
<dbReference type="NCBIfam" id="NF033747">
    <property type="entry name" value="class_E_sortase"/>
    <property type="match status" value="1"/>
</dbReference>
<dbReference type="InterPro" id="IPR023365">
    <property type="entry name" value="Sortase_dom-sf"/>
</dbReference>
<keyword evidence="1" id="KW-0378">Hydrolase</keyword>
<keyword evidence="4" id="KW-0472">Membrane</keyword>
<keyword evidence="4" id="KW-1133">Transmembrane helix</keyword>
<evidence type="ECO:0000256" key="4">
    <source>
        <dbReference type="SAM" id="Phobius"/>
    </source>
</evidence>
<name>A0AAU8DSC7_9ACTN</name>
<organism evidence="5">
    <name type="scientific">Nakamurella sp. A5-74</name>
    <dbReference type="NCBI Taxonomy" id="3158264"/>
    <lineage>
        <taxon>Bacteria</taxon>
        <taxon>Bacillati</taxon>
        <taxon>Actinomycetota</taxon>
        <taxon>Actinomycetes</taxon>
        <taxon>Nakamurellales</taxon>
        <taxon>Nakamurellaceae</taxon>
        <taxon>Nakamurella</taxon>
    </lineage>
</organism>
<feature type="compositionally biased region" description="Low complexity" evidence="3">
    <location>
        <begin position="111"/>
        <end position="129"/>
    </location>
</feature>
<accession>A0AAU8DSC7</accession>
<evidence type="ECO:0000256" key="1">
    <source>
        <dbReference type="ARBA" id="ARBA00022801"/>
    </source>
</evidence>